<dbReference type="Proteomes" id="UP000308768">
    <property type="component" value="Unassembled WGS sequence"/>
</dbReference>
<feature type="compositionally biased region" description="Polar residues" evidence="1">
    <location>
        <begin position="162"/>
        <end position="181"/>
    </location>
</feature>
<sequence>MAETPSWEKRARRRSALVDLFTPASSSSKAEAKAEDTPDSSSRMFAEQPPKAKDHRHGVNVSQYLGVNSDPEFFKSTASVETQRSSRTSKHLTESEIASTEAMAGLPHPSELDISKLELSKKKGAEKSTLSLPAKMQNPRAYFPTEESSNTATSSKKENVPLTKTPTKKQTVSFATGNESPFPSRPRAAAAGESPIHPRPADPVEPHALTSGAAPQQEYSYRPGPTPPLPAIWTAQHDRCLCTLDVMDYPLDQMVGKMKRSFPELGPVGLSTEVLDKRLRILDQVSDCTYFKDALARLDEQQRNTNAAEGEGGDLE</sequence>
<dbReference type="OrthoDB" id="5383839at2759"/>
<organism evidence="2 3">
    <name type="scientific">Cryomyces minteri</name>
    <dbReference type="NCBI Taxonomy" id="331657"/>
    <lineage>
        <taxon>Eukaryota</taxon>
        <taxon>Fungi</taxon>
        <taxon>Dikarya</taxon>
        <taxon>Ascomycota</taxon>
        <taxon>Pezizomycotina</taxon>
        <taxon>Dothideomycetes</taxon>
        <taxon>Dothideomycetes incertae sedis</taxon>
        <taxon>Cryomyces</taxon>
    </lineage>
</organism>
<evidence type="ECO:0000313" key="3">
    <source>
        <dbReference type="Proteomes" id="UP000308768"/>
    </source>
</evidence>
<evidence type="ECO:0000256" key="1">
    <source>
        <dbReference type="SAM" id="MobiDB-lite"/>
    </source>
</evidence>
<feature type="compositionally biased region" description="Polar residues" evidence="1">
    <location>
        <begin position="76"/>
        <end position="86"/>
    </location>
</feature>
<evidence type="ECO:0000313" key="2">
    <source>
        <dbReference type="EMBL" id="TKA65229.1"/>
    </source>
</evidence>
<feature type="region of interest" description="Disordered" evidence="1">
    <location>
        <begin position="76"/>
        <end position="110"/>
    </location>
</feature>
<name>A0A4V5NDZ1_9PEZI</name>
<keyword evidence="3" id="KW-1185">Reference proteome</keyword>
<dbReference type="EMBL" id="NAJN01001164">
    <property type="protein sequence ID" value="TKA65229.1"/>
    <property type="molecule type" value="Genomic_DNA"/>
</dbReference>
<accession>A0A4V5NDZ1</accession>
<feature type="region of interest" description="Disordered" evidence="1">
    <location>
        <begin position="1"/>
        <end position="58"/>
    </location>
</feature>
<reference evidence="2 3" key="1">
    <citation type="submission" date="2017-03" db="EMBL/GenBank/DDBJ databases">
        <title>Genomes of endolithic fungi from Antarctica.</title>
        <authorList>
            <person name="Coleine C."/>
            <person name="Masonjones S."/>
            <person name="Stajich J.E."/>
        </authorList>
    </citation>
    <scope>NUCLEOTIDE SEQUENCE [LARGE SCALE GENOMIC DNA]</scope>
    <source>
        <strain evidence="2 3">CCFEE 5187</strain>
    </source>
</reference>
<gene>
    <name evidence="2" type="ORF">B0A49_04158</name>
</gene>
<dbReference type="AlphaFoldDB" id="A0A4V5NDZ1"/>
<feature type="region of interest" description="Disordered" evidence="1">
    <location>
        <begin position="123"/>
        <end position="225"/>
    </location>
</feature>
<comment type="caution">
    <text evidence="2">The sequence shown here is derived from an EMBL/GenBank/DDBJ whole genome shotgun (WGS) entry which is preliminary data.</text>
</comment>
<proteinExistence type="predicted"/>
<protein>
    <submittedName>
        <fullName evidence="2">Uncharacterized protein</fullName>
    </submittedName>
</protein>